<evidence type="ECO:0000256" key="2">
    <source>
        <dbReference type="ARBA" id="ARBA00035119"/>
    </source>
</evidence>
<dbReference type="EMBL" id="CP114014">
    <property type="protein sequence ID" value="XAY06902.1"/>
    <property type="molecule type" value="Genomic_DNA"/>
</dbReference>
<dbReference type="InterPro" id="IPR019438">
    <property type="entry name" value="Q_salvage"/>
</dbReference>
<dbReference type="KEGG" id="parq:DSM112329_03780"/>
<dbReference type="PANTHER" id="PTHR21314:SF0">
    <property type="entry name" value="QUEUOSINE 5'-PHOSPHATE N-GLYCOSYLASE_HYDROLASE"/>
    <property type="match status" value="1"/>
</dbReference>
<dbReference type="Pfam" id="PF10343">
    <property type="entry name" value="Q_salvage"/>
    <property type="match status" value="1"/>
</dbReference>
<organism evidence="6">
    <name type="scientific">Paraconexibacter sp. AEG42_29</name>
    <dbReference type="NCBI Taxonomy" id="2997339"/>
    <lineage>
        <taxon>Bacteria</taxon>
        <taxon>Bacillati</taxon>
        <taxon>Actinomycetota</taxon>
        <taxon>Thermoleophilia</taxon>
        <taxon>Solirubrobacterales</taxon>
        <taxon>Paraconexibacteraceae</taxon>
        <taxon>Paraconexibacter</taxon>
    </lineage>
</organism>
<dbReference type="AlphaFoldDB" id="A0AAU7AZJ2"/>
<evidence type="ECO:0000256" key="1">
    <source>
        <dbReference type="ARBA" id="ARBA00022801"/>
    </source>
</evidence>
<proteinExistence type="inferred from homology"/>
<reference evidence="6" key="1">
    <citation type="submission" date="2022-12" db="EMBL/GenBank/DDBJ databases">
        <title>Paraconexibacter alkalitolerans sp. nov. and Baekduia alba sp. nov., isolated from soil and emended description of the genera Paraconexibacter (Chun et al., 2020) and Baekduia (An et al., 2020).</title>
        <authorList>
            <person name="Vieira S."/>
            <person name="Huber K.J."/>
            <person name="Geppert A."/>
            <person name="Wolf J."/>
            <person name="Neumann-Schaal M."/>
            <person name="Muesken M."/>
            <person name="Overmann J."/>
        </authorList>
    </citation>
    <scope>NUCLEOTIDE SEQUENCE</scope>
    <source>
        <strain evidence="6">AEG42_29</strain>
    </source>
</reference>
<evidence type="ECO:0000313" key="6">
    <source>
        <dbReference type="EMBL" id="XAY06902.1"/>
    </source>
</evidence>
<gene>
    <name evidence="6" type="ORF">DSM112329_03780</name>
</gene>
<evidence type="ECO:0000256" key="4">
    <source>
        <dbReference type="ARBA" id="ARBA00035393"/>
    </source>
</evidence>
<sequence>MWQAGRVGVTDDTRSACRATAASAQQVRIVPGALDRVTAGAVPPLDPGVHFVDGDPAAVAAYVLVLDAINFGSGWFAELPGLGYEPVAQALTDYWRAEGPLDAAALRAADAAFVADLLGQPAEHALIGLYARGLQELGGALGDRTALEVVRDCEPSAERVVTWLSALPMWRDTGFLKRAQIAASDLALAGVARFTDLHRLTAFADNVLPQVLRHDGVLEVVDPALAARIDRSEVLAPGPAERELRACAVRACELLAAHLGLTERELDNVLWTRGQAPAYAKPPLPHRTLSTFY</sequence>
<name>A0AAU7AZJ2_9ACTN</name>
<evidence type="ECO:0000256" key="3">
    <source>
        <dbReference type="ARBA" id="ARBA00035306"/>
    </source>
</evidence>
<comment type="catalytic activity">
    <reaction evidence="5">
        <text>queuosine 5'-phosphate + H2O = queuine + D-ribose 5-phosphate</text>
        <dbReference type="Rhea" id="RHEA:75387"/>
        <dbReference type="ChEBI" id="CHEBI:15377"/>
        <dbReference type="ChEBI" id="CHEBI:17433"/>
        <dbReference type="ChEBI" id="CHEBI:78346"/>
        <dbReference type="ChEBI" id="CHEBI:194371"/>
    </reaction>
    <physiologicalReaction direction="left-to-right" evidence="5">
        <dbReference type="Rhea" id="RHEA:75388"/>
    </physiologicalReaction>
</comment>
<keyword evidence="1" id="KW-0378">Hydrolase</keyword>
<evidence type="ECO:0000256" key="5">
    <source>
        <dbReference type="ARBA" id="ARBA00048204"/>
    </source>
</evidence>
<dbReference type="GO" id="GO:0006400">
    <property type="term" value="P:tRNA modification"/>
    <property type="evidence" value="ECO:0007669"/>
    <property type="project" value="TreeGrafter"/>
</dbReference>
<protein>
    <recommendedName>
        <fullName evidence="3">Queuosine 5'-phosphate N-glycosylase/hydrolase</fullName>
    </recommendedName>
    <alternativeName>
        <fullName evidence="4">Queuosine-nucleotide N-glycosylase/hydrolase</fullName>
    </alternativeName>
</protein>
<accession>A0AAU7AZJ2</accession>
<dbReference type="PANTHER" id="PTHR21314">
    <property type="entry name" value="QUEUOSINE 5'-PHOSPHATE N-GLYCOSYLASE_HYDROLASE-RELATED"/>
    <property type="match status" value="1"/>
</dbReference>
<dbReference type="GO" id="GO:0016787">
    <property type="term" value="F:hydrolase activity"/>
    <property type="evidence" value="ECO:0007669"/>
    <property type="project" value="UniProtKB-KW"/>
</dbReference>
<comment type="similarity">
    <text evidence="2">Belongs to the QNG1 protein family.</text>
</comment>